<evidence type="ECO:0000313" key="8">
    <source>
        <dbReference type="Ensembl" id="ENSSTUP00000097370.1"/>
    </source>
</evidence>
<keyword evidence="4" id="KW-1133">Transmembrane helix</keyword>
<evidence type="ECO:0000313" key="9">
    <source>
        <dbReference type="Proteomes" id="UP000472277"/>
    </source>
</evidence>
<keyword evidence="2" id="KW-0812">Transmembrane</keyword>
<dbReference type="InterPro" id="IPR032675">
    <property type="entry name" value="LRR_dom_sf"/>
</dbReference>
<keyword evidence="9" id="KW-1185">Reference proteome</keyword>
<dbReference type="GO" id="GO:0005886">
    <property type="term" value="C:plasma membrane"/>
    <property type="evidence" value="ECO:0007669"/>
    <property type="project" value="TreeGrafter"/>
</dbReference>
<dbReference type="PANTHER" id="PTHR24365:SF422">
    <property type="entry name" value="TOLL-LIKE RECEPTOR 6"/>
    <property type="match status" value="1"/>
</dbReference>
<dbReference type="SUPFAM" id="SSF52200">
    <property type="entry name" value="Toll/Interleukin receptor TIR domain"/>
    <property type="match status" value="1"/>
</dbReference>
<dbReference type="InterPro" id="IPR035897">
    <property type="entry name" value="Toll_tir_struct_dom_sf"/>
</dbReference>
<reference evidence="8" key="1">
    <citation type="submission" date="2025-08" db="UniProtKB">
        <authorList>
            <consortium name="Ensembl"/>
        </authorList>
    </citation>
    <scope>IDENTIFICATION</scope>
</reference>
<keyword evidence="5" id="KW-0472">Membrane</keyword>
<evidence type="ECO:0000256" key="6">
    <source>
        <dbReference type="SAM" id="SignalP"/>
    </source>
</evidence>
<dbReference type="Proteomes" id="UP000472277">
    <property type="component" value="Chromosome 13"/>
</dbReference>
<evidence type="ECO:0000256" key="3">
    <source>
        <dbReference type="ARBA" id="ARBA00022729"/>
    </source>
</evidence>
<dbReference type="InParanoid" id="A0A674DNB9"/>
<accession>A0A674DNB9</accession>
<evidence type="ECO:0000256" key="5">
    <source>
        <dbReference type="ARBA" id="ARBA00023136"/>
    </source>
</evidence>
<keyword evidence="3 6" id="KW-0732">Signal</keyword>
<evidence type="ECO:0000256" key="1">
    <source>
        <dbReference type="ARBA" id="ARBA00004167"/>
    </source>
</evidence>
<feature type="signal peptide" evidence="6">
    <location>
        <begin position="1"/>
        <end position="19"/>
    </location>
</feature>
<reference evidence="8" key="2">
    <citation type="submission" date="2025-09" db="UniProtKB">
        <authorList>
            <consortium name="Ensembl"/>
        </authorList>
    </citation>
    <scope>IDENTIFICATION</scope>
</reference>
<protein>
    <submittedName>
        <fullName evidence="8">Toll-like receptor 1</fullName>
    </submittedName>
</protein>
<dbReference type="PROSITE" id="PS50104">
    <property type="entry name" value="TIR"/>
    <property type="match status" value="1"/>
</dbReference>
<dbReference type="AlphaFoldDB" id="A0A674DNB9"/>
<sequence>MRNVAVTLWAVAVLVGVHPLDLSQNNIHKPPHENFQNLTDQRHLLFIQNLRVLDLTFNLFHTINLGVEFCSLGKLESLGLGANIITVEDFINIPDVHLQTLTLCLENFTAYESGSLGDIQAEKVRIDLMNKPTDRDLIEEVVTFFFSLEALCNFFISMPVEHLAMTETSIIHMTCPKLPSGILQLDFSECTLTDTVFSRVELQIAHMSSLRHLDLSLNSLVYSGQECHWLECHWLELVFSCLPNSTPTLDLQNNQISNVPEALLALDSLLALYLSTNRLRKLPGVRWTPTLKYLLLRENSLHAPSVSGLAACPVLRVLDASRNPFTCTLRGFRDLGTSGTGLGTVTVIIVMATLCHHLDVPWYLGIIWQWTQVKHHSRTQQVRPQNVEGVLFHALVSYSQHNADWVKGSGVKYLRKNTLKIHLSSLRDFVPGKTIVENIIQCVERSRRCVFILSGHLVRSESCGSGAAVLWVMMGRHTYLEWPQDRGKHRLFWANLRAALQCLRQEAQKVSNILPS</sequence>
<dbReference type="Ensembl" id="ENSSTUT00000104564.1">
    <property type="protein sequence ID" value="ENSSTUP00000097370.1"/>
    <property type="gene ID" value="ENSSTUG00000043800.1"/>
</dbReference>
<dbReference type="Pfam" id="PF13676">
    <property type="entry name" value="TIR_2"/>
    <property type="match status" value="1"/>
</dbReference>
<dbReference type="GO" id="GO:0038023">
    <property type="term" value="F:signaling receptor activity"/>
    <property type="evidence" value="ECO:0007669"/>
    <property type="project" value="TreeGrafter"/>
</dbReference>
<evidence type="ECO:0000256" key="2">
    <source>
        <dbReference type="ARBA" id="ARBA00022692"/>
    </source>
</evidence>
<feature type="domain" description="TIR" evidence="7">
    <location>
        <begin position="390"/>
        <end position="500"/>
    </location>
</feature>
<evidence type="ECO:0000256" key="4">
    <source>
        <dbReference type="ARBA" id="ARBA00022989"/>
    </source>
</evidence>
<dbReference type="Gene3D" id="3.40.50.10140">
    <property type="entry name" value="Toll/interleukin-1 receptor homology (TIR) domain"/>
    <property type="match status" value="1"/>
</dbReference>
<proteinExistence type="predicted"/>
<dbReference type="PANTHER" id="PTHR24365">
    <property type="entry name" value="TOLL-LIKE RECEPTOR"/>
    <property type="match status" value="1"/>
</dbReference>
<name>A0A674DNB9_SALTR</name>
<dbReference type="PRINTS" id="PR01537">
    <property type="entry name" value="INTRLKN1R1F"/>
</dbReference>
<dbReference type="Gene3D" id="3.80.10.10">
    <property type="entry name" value="Ribonuclease Inhibitor"/>
    <property type="match status" value="2"/>
</dbReference>
<dbReference type="GeneTree" id="ENSGT00940000162201"/>
<dbReference type="SUPFAM" id="SSF52047">
    <property type="entry name" value="RNI-like"/>
    <property type="match status" value="1"/>
</dbReference>
<dbReference type="InterPro" id="IPR000157">
    <property type="entry name" value="TIR_dom"/>
</dbReference>
<dbReference type="GO" id="GO:0006954">
    <property type="term" value="P:inflammatory response"/>
    <property type="evidence" value="ECO:0007669"/>
    <property type="project" value="TreeGrafter"/>
</dbReference>
<organism evidence="8 9">
    <name type="scientific">Salmo trutta</name>
    <name type="common">Brown trout</name>
    <dbReference type="NCBI Taxonomy" id="8032"/>
    <lineage>
        <taxon>Eukaryota</taxon>
        <taxon>Metazoa</taxon>
        <taxon>Chordata</taxon>
        <taxon>Craniata</taxon>
        <taxon>Vertebrata</taxon>
        <taxon>Euteleostomi</taxon>
        <taxon>Actinopterygii</taxon>
        <taxon>Neopterygii</taxon>
        <taxon>Teleostei</taxon>
        <taxon>Protacanthopterygii</taxon>
        <taxon>Salmoniformes</taxon>
        <taxon>Salmonidae</taxon>
        <taxon>Salmoninae</taxon>
        <taxon>Salmo</taxon>
    </lineage>
</organism>
<dbReference type="GO" id="GO:0002224">
    <property type="term" value="P:toll-like receptor signaling pathway"/>
    <property type="evidence" value="ECO:0007669"/>
    <property type="project" value="TreeGrafter"/>
</dbReference>
<feature type="chain" id="PRO_5025593608" evidence="6">
    <location>
        <begin position="20"/>
        <end position="516"/>
    </location>
</feature>
<comment type="subcellular location">
    <subcellularLocation>
        <location evidence="1">Membrane</location>
        <topology evidence="1">Single-pass membrane protein</topology>
    </subcellularLocation>
</comment>
<evidence type="ECO:0000259" key="7">
    <source>
        <dbReference type="PROSITE" id="PS50104"/>
    </source>
</evidence>